<proteinExistence type="predicted"/>
<dbReference type="PANTHER" id="PTHR31170:SF25">
    <property type="entry name" value="BNAA09G04570D PROTEIN"/>
    <property type="match status" value="1"/>
</dbReference>
<dbReference type="PANTHER" id="PTHR31170">
    <property type="entry name" value="BNAC04G53230D PROTEIN"/>
    <property type="match status" value="1"/>
</dbReference>
<reference evidence="2" key="1">
    <citation type="submission" date="2025-08" db="UniProtKB">
        <authorList>
            <consortium name="RefSeq"/>
        </authorList>
    </citation>
    <scope>IDENTIFICATION</scope>
    <source>
        <tissue evidence="2">Leaves</tissue>
    </source>
</reference>
<evidence type="ECO:0000313" key="2">
    <source>
        <dbReference type="RefSeq" id="XP_018851518.1"/>
    </source>
</evidence>
<sequence>MAGSGEHVISMEELLSKKVNVVITEAGETSRGSDNSGLRRRIIEIGEEACELKKKRFEKLRKSAPDDHPSINTPNGGQKATPKIQKVPLLLQDHKHFDKYFKPRIVAIGPIHHGEPKYKRAEAYKLRMASYFVKDSGRKDEILYDIVEKNIEQLRQCFDDKVTEKYSDQALAWMLFVDGCAILQSIHCAVSQNCKDWKMKYDLMAFATQDLFLLENQLPYQLLVDLTNSSTKKVELEKSITDFINQQAYGKLQSSQNGLPTTERPIHLLDLLRTKIMKGNPQSTNGSIKAGDKSKRKKLKNWIQSFLLRDDSKQNGERLKWTYRNVEELRSAGIYMRCNDSDDPLTTIRFKRLLGNFYPGYLWLSLITVDDAMGPKFLNLIAYEMCPDFDNEFEITSYILFLDTLIDNVNDVVELRNKGILKNCLGSDEEVARLFNEIGTDLVPDPDAYGDVKDAIQRHYDAKWMNWIAEALHEHFRSPWTFMAFSAAIIVLSLTFIQTWFAFKEARGNSRPRVRR</sequence>
<dbReference type="AlphaFoldDB" id="A0A2I4H5T6"/>
<evidence type="ECO:0000313" key="1">
    <source>
        <dbReference type="Proteomes" id="UP000235220"/>
    </source>
</evidence>
<dbReference type="STRING" id="51240.A0A2I4H5T6"/>
<keyword evidence="1" id="KW-1185">Reference proteome</keyword>
<dbReference type="OrthoDB" id="1849062at2759"/>
<dbReference type="Gramene" id="Jr04_04360_p1">
    <property type="protein sequence ID" value="cds.Jr04_04360_p1"/>
    <property type="gene ID" value="Jr04_04360"/>
</dbReference>
<organism evidence="1 2">
    <name type="scientific">Juglans regia</name>
    <name type="common">English walnut</name>
    <dbReference type="NCBI Taxonomy" id="51240"/>
    <lineage>
        <taxon>Eukaryota</taxon>
        <taxon>Viridiplantae</taxon>
        <taxon>Streptophyta</taxon>
        <taxon>Embryophyta</taxon>
        <taxon>Tracheophyta</taxon>
        <taxon>Spermatophyta</taxon>
        <taxon>Magnoliopsida</taxon>
        <taxon>eudicotyledons</taxon>
        <taxon>Gunneridae</taxon>
        <taxon>Pentapetalae</taxon>
        <taxon>rosids</taxon>
        <taxon>fabids</taxon>
        <taxon>Fagales</taxon>
        <taxon>Juglandaceae</taxon>
        <taxon>Juglans</taxon>
    </lineage>
</organism>
<dbReference type="RefSeq" id="XP_018851518.1">
    <property type="nucleotide sequence ID" value="XM_018995973.1"/>
</dbReference>
<dbReference type="InterPro" id="IPR004158">
    <property type="entry name" value="DUF247_pln"/>
</dbReference>
<accession>A0A2I4H5T6</accession>
<name>A0A2I4H5T6_JUGRE</name>
<dbReference type="KEGG" id="jre:109013773"/>
<dbReference type="GeneID" id="109013773"/>
<dbReference type="Pfam" id="PF03140">
    <property type="entry name" value="DUF247"/>
    <property type="match status" value="1"/>
</dbReference>
<protein>
    <submittedName>
        <fullName evidence="2">UPF0481 protein At3g47200-like</fullName>
    </submittedName>
</protein>
<dbReference type="Proteomes" id="UP000235220">
    <property type="component" value="Chromosome 4"/>
</dbReference>
<gene>
    <name evidence="2" type="primary">LOC109013773</name>
</gene>